<comment type="caution">
    <text evidence="4">The sequence shown here is derived from an EMBL/GenBank/DDBJ whole genome shotgun (WGS) entry which is preliminary data.</text>
</comment>
<dbReference type="PANTHER" id="PTHR43173">
    <property type="entry name" value="ABC1 FAMILY PROTEIN"/>
    <property type="match status" value="1"/>
</dbReference>
<dbReference type="SUPFAM" id="SSF56112">
    <property type="entry name" value="Protein kinase-like (PK-like)"/>
    <property type="match status" value="1"/>
</dbReference>
<protein>
    <recommendedName>
        <fullName evidence="3">Protein kinase domain-containing protein</fullName>
    </recommendedName>
</protein>
<dbReference type="InterPro" id="IPR051130">
    <property type="entry name" value="Mito_struct-func_regulator"/>
</dbReference>
<dbReference type="EMBL" id="CAJOBZ010000006">
    <property type="protein sequence ID" value="CAF4801310.1"/>
    <property type="molecule type" value="Genomic_DNA"/>
</dbReference>
<dbReference type="GO" id="GO:0005524">
    <property type="term" value="F:ATP binding"/>
    <property type="evidence" value="ECO:0007669"/>
    <property type="project" value="InterPro"/>
</dbReference>
<evidence type="ECO:0000256" key="1">
    <source>
        <dbReference type="ARBA" id="ARBA00009670"/>
    </source>
</evidence>
<organism evidence="4 5">
    <name type="scientific">Pieris macdunnoughi</name>
    <dbReference type="NCBI Taxonomy" id="345717"/>
    <lineage>
        <taxon>Eukaryota</taxon>
        <taxon>Metazoa</taxon>
        <taxon>Ecdysozoa</taxon>
        <taxon>Arthropoda</taxon>
        <taxon>Hexapoda</taxon>
        <taxon>Insecta</taxon>
        <taxon>Pterygota</taxon>
        <taxon>Neoptera</taxon>
        <taxon>Endopterygota</taxon>
        <taxon>Lepidoptera</taxon>
        <taxon>Glossata</taxon>
        <taxon>Ditrysia</taxon>
        <taxon>Papilionoidea</taxon>
        <taxon>Pieridae</taxon>
        <taxon>Pierinae</taxon>
        <taxon>Pieris</taxon>
    </lineage>
</organism>
<proteinExistence type="inferred from homology"/>
<dbReference type="AlphaFoldDB" id="A0A821PDU3"/>
<dbReference type="GO" id="GO:0055088">
    <property type="term" value="P:lipid homeostasis"/>
    <property type="evidence" value="ECO:0007669"/>
    <property type="project" value="TreeGrafter"/>
</dbReference>
<gene>
    <name evidence="4" type="ORF">PMACD_LOCUS3461</name>
</gene>
<dbReference type="InterPro" id="IPR004147">
    <property type="entry name" value="ABC1_dom"/>
</dbReference>
<dbReference type="InterPro" id="IPR011009">
    <property type="entry name" value="Kinase-like_dom_sf"/>
</dbReference>
<reference evidence="4" key="1">
    <citation type="submission" date="2021-02" db="EMBL/GenBank/DDBJ databases">
        <authorList>
            <person name="Steward A R."/>
        </authorList>
    </citation>
    <scope>NUCLEOTIDE SEQUENCE</scope>
</reference>
<dbReference type="OrthoDB" id="427480at2759"/>
<name>A0A821PDU3_9NEOP</name>
<keyword evidence="2" id="KW-0472">Membrane</keyword>
<sequence length="526" mass="60954">MFRRNVSRVVKYGLYGSVAIGGGAFVTSIYPDADYNSLPIVRHTRAARTALEISQMYKSMLYSKNWDRTSEEYLKVRSEAHKLGAEKLLELCKSNKGVYIKVGQHVGALEYLLPSEYVTTMKILHKDAPRNTVEELYKVLKDDLKHDPAEIFVEFDPEPLGTASLAQVHRARLKDGTEVAVKVQHSYVRKNTTIDLQWMELLIKIMSKVFPDFQMQWLVDETKKNIAKELDFMEEGRNAEKVAELFKNYTWLKVPKIFWEFCTERVLVMEYLTGGQVNDIKYIDSHNISRTDLCTKLGDLYSHMIFVTGFVHSDPHPGNIIVKKEPGDKEVTICLLDHGLYAQLSDKFRYHYSKLWLSIIAKDKEGIKFYAGKLGINEDLYGLFACMVAGRPWDVIMKGIDITKPSASEKVTFQNELPNFLNRVSQCLEYVDRQALLIMKTNDLIRSIEYSLEMQDRMCGFMIMTKCCTESVYKLELKNENSQVKRQLLSIKYLWSLCVLYFYAIYLTVREKWNMCFYNTNRCASV</sequence>
<keyword evidence="2" id="KW-1133">Transmembrane helix</keyword>
<dbReference type="InterPro" id="IPR045307">
    <property type="entry name" value="ADCK1_dom"/>
</dbReference>
<dbReference type="Proteomes" id="UP000663880">
    <property type="component" value="Unassembled WGS sequence"/>
</dbReference>
<dbReference type="SMART" id="SM00220">
    <property type="entry name" value="S_TKc"/>
    <property type="match status" value="1"/>
</dbReference>
<evidence type="ECO:0000256" key="2">
    <source>
        <dbReference type="SAM" id="Phobius"/>
    </source>
</evidence>
<evidence type="ECO:0000313" key="4">
    <source>
        <dbReference type="EMBL" id="CAF4801310.1"/>
    </source>
</evidence>
<keyword evidence="5" id="KW-1185">Reference proteome</keyword>
<dbReference type="CDD" id="cd13969">
    <property type="entry name" value="ADCK1-like"/>
    <property type="match status" value="1"/>
</dbReference>
<comment type="similarity">
    <text evidence="1">Belongs to the protein kinase superfamily. ADCK protein kinase family.</text>
</comment>
<feature type="transmembrane region" description="Helical" evidence="2">
    <location>
        <begin position="493"/>
        <end position="509"/>
    </location>
</feature>
<feature type="domain" description="Protein kinase" evidence="3">
    <location>
        <begin position="154"/>
        <end position="473"/>
    </location>
</feature>
<dbReference type="GO" id="GO:0005743">
    <property type="term" value="C:mitochondrial inner membrane"/>
    <property type="evidence" value="ECO:0007669"/>
    <property type="project" value="TreeGrafter"/>
</dbReference>
<evidence type="ECO:0000313" key="5">
    <source>
        <dbReference type="Proteomes" id="UP000663880"/>
    </source>
</evidence>
<accession>A0A821PDU3</accession>
<evidence type="ECO:0000259" key="3">
    <source>
        <dbReference type="PROSITE" id="PS50011"/>
    </source>
</evidence>
<feature type="transmembrane region" description="Helical" evidence="2">
    <location>
        <begin position="12"/>
        <end position="30"/>
    </location>
</feature>
<dbReference type="GO" id="GO:0007005">
    <property type="term" value="P:mitochondrion organization"/>
    <property type="evidence" value="ECO:0007669"/>
    <property type="project" value="TreeGrafter"/>
</dbReference>
<dbReference type="PANTHER" id="PTHR43173:SF19">
    <property type="entry name" value="AARF DOMAIN-CONTAINING PROTEIN KINASE 1"/>
    <property type="match status" value="1"/>
</dbReference>
<dbReference type="Gene3D" id="1.10.510.10">
    <property type="entry name" value="Transferase(Phosphotransferase) domain 1"/>
    <property type="match status" value="1"/>
</dbReference>
<dbReference type="Pfam" id="PF03109">
    <property type="entry name" value="ABC1"/>
    <property type="match status" value="1"/>
</dbReference>
<dbReference type="GO" id="GO:0004672">
    <property type="term" value="F:protein kinase activity"/>
    <property type="evidence" value="ECO:0007669"/>
    <property type="project" value="InterPro"/>
</dbReference>
<keyword evidence="2" id="KW-0812">Transmembrane</keyword>
<dbReference type="InterPro" id="IPR000719">
    <property type="entry name" value="Prot_kinase_dom"/>
</dbReference>
<dbReference type="PROSITE" id="PS50011">
    <property type="entry name" value="PROTEIN_KINASE_DOM"/>
    <property type="match status" value="1"/>
</dbReference>